<evidence type="ECO:0000256" key="8">
    <source>
        <dbReference type="ARBA" id="ARBA00023140"/>
    </source>
</evidence>
<dbReference type="PANTHER" id="PTHR16501:SF6">
    <property type="entry name" value="TRANSPORT AND GOLGI ORGANIZATION PROTEIN 11"/>
    <property type="match status" value="1"/>
</dbReference>
<gene>
    <name evidence="11" type="primary">Necator_chrII.g4462</name>
    <name evidence="11" type="ORF">RB195_016670</name>
</gene>
<keyword evidence="6 9" id="KW-0496">Mitochondrion</keyword>
<evidence type="ECO:0000256" key="6">
    <source>
        <dbReference type="ARBA" id="ARBA00023128"/>
    </source>
</evidence>
<evidence type="ECO:0000256" key="1">
    <source>
        <dbReference type="ARBA" id="ARBA00009806"/>
    </source>
</evidence>
<keyword evidence="8 9" id="KW-0576">Peroxisome</keyword>
<comment type="similarity">
    <text evidence="1 9">Belongs to the Tango11 family.</text>
</comment>
<name>A0ABR1C455_NECAM</name>
<keyword evidence="4 9" id="KW-1133">Transmembrane helix</keyword>
<evidence type="ECO:0000256" key="5">
    <source>
        <dbReference type="ARBA" id="ARBA00023054"/>
    </source>
</evidence>
<keyword evidence="2 9" id="KW-0812">Transmembrane</keyword>
<comment type="subcellular location">
    <subcellularLocation>
        <location evidence="9">Mitochondrion outer membrane</location>
        <topology evidence="9">Single-pass type IV membrane protein</topology>
    </subcellularLocation>
    <subcellularLocation>
        <location evidence="9">Peroxisome</location>
    </subcellularLocation>
</comment>
<sequence length="189" mass="21647">MTEKSERNLKTTWSSPKSWKMSLRKTRTMIVPEHISVTGEALKSVGLDNHGVVDRERLMQMMNVPDRIVLTGGDGYKGYEAEPLDVMNDHITQVGENDLKDLPNKITMRESPYLDRGDPADEPVRSENSIAIEENPLQELKLMRRQIGRISTRLYQLEDEIEQRRFRDKISFSALIGLAAALLLALLRR</sequence>
<dbReference type="Pfam" id="PF05644">
    <property type="entry name" value="Miff"/>
    <property type="match status" value="1"/>
</dbReference>
<dbReference type="InterPro" id="IPR039433">
    <property type="entry name" value="Mff-like_dom"/>
</dbReference>
<dbReference type="InterPro" id="IPR008518">
    <property type="entry name" value="Mff/Tango-11"/>
</dbReference>
<keyword evidence="5" id="KW-0175">Coiled coil</keyword>
<protein>
    <recommendedName>
        <fullName evidence="9">Mitochondrial fission factor</fullName>
    </recommendedName>
</protein>
<keyword evidence="3 9" id="KW-1000">Mitochondrion outer membrane</keyword>
<organism evidence="11 12">
    <name type="scientific">Necator americanus</name>
    <name type="common">Human hookworm</name>
    <dbReference type="NCBI Taxonomy" id="51031"/>
    <lineage>
        <taxon>Eukaryota</taxon>
        <taxon>Metazoa</taxon>
        <taxon>Ecdysozoa</taxon>
        <taxon>Nematoda</taxon>
        <taxon>Chromadorea</taxon>
        <taxon>Rhabditida</taxon>
        <taxon>Rhabditina</taxon>
        <taxon>Rhabditomorpha</taxon>
        <taxon>Strongyloidea</taxon>
        <taxon>Ancylostomatidae</taxon>
        <taxon>Bunostominae</taxon>
        <taxon>Necator</taxon>
    </lineage>
</organism>
<proteinExistence type="inferred from homology"/>
<evidence type="ECO:0000256" key="9">
    <source>
        <dbReference type="RuleBase" id="RU368040"/>
    </source>
</evidence>
<evidence type="ECO:0000313" key="12">
    <source>
        <dbReference type="Proteomes" id="UP001303046"/>
    </source>
</evidence>
<reference evidence="11 12" key="1">
    <citation type="submission" date="2023-08" db="EMBL/GenBank/DDBJ databases">
        <title>A Necator americanus chromosomal reference genome.</title>
        <authorList>
            <person name="Ilik V."/>
            <person name="Petrzelkova K.J."/>
            <person name="Pardy F."/>
            <person name="Fuh T."/>
            <person name="Niatou-Singa F.S."/>
            <person name="Gouil Q."/>
            <person name="Baker L."/>
            <person name="Ritchie M.E."/>
            <person name="Jex A.R."/>
            <person name="Gazzola D."/>
            <person name="Li H."/>
            <person name="Toshio Fujiwara R."/>
            <person name="Zhan B."/>
            <person name="Aroian R.V."/>
            <person name="Pafco B."/>
            <person name="Schwarz E.M."/>
        </authorList>
    </citation>
    <scope>NUCLEOTIDE SEQUENCE [LARGE SCALE GENOMIC DNA]</scope>
    <source>
        <strain evidence="11 12">Aroian</strain>
        <tissue evidence="11">Whole animal</tissue>
    </source>
</reference>
<comment type="function">
    <text evidence="9">Plays a role in mitochondrial and peroxisomal fission. Promotes the recruitment and association of the fission mediator dynamin-related protein 1 (DNM1L) to the mitochondrial surface.</text>
</comment>
<dbReference type="PANTHER" id="PTHR16501">
    <property type="entry name" value="TRANSPORT AND GOLGI ORGANIZATION PROTEIN 11"/>
    <property type="match status" value="1"/>
</dbReference>
<comment type="caution">
    <text evidence="11">The sequence shown here is derived from an EMBL/GenBank/DDBJ whole genome shotgun (WGS) entry which is preliminary data.</text>
</comment>
<dbReference type="Proteomes" id="UP001303046">
    <property type="component" value="Unassembled WGS sequence"/>
</dbReference>
<feature type="domain" description="Mff-like" evidence="10">
    <location>
        <begin position="28"/>
        <end position="119"/>
    </location>
</feature>
<feature type="transmembrane region" description="Helical" evidence="9">
    <location>
        <begin position="170"/>
        <end position="187"/>
    </location>
</feature>
<accession>A0ABR1C455</accession>
<evidence type="ECO:0000313" key="11">
    <source>
        <dbReference type="EMBL" id="KAK6732428.1"/>
    </source>
</evidence>
<dbReference type="EMBL" id="JAVFWL010000002">
    <property type="protein sequence ID" value="KAK6732428.1"/>
    <property type="molecule type" value="Genomic_DNA"/>
</dbReference>
<evidence type="ECO:0000256" key="2">
    <source>
        <dbReference type="ARBA" id="ARBA00022692"/>
    </source>
</evidence>
<evidence type="ECO:0000259" key="10">
    <source>
        <dbReference type="Pfam" id="PF05644"/>
    </source>
</evidence>
<evidence type="ECO:0000256" key="4">
    <source>
        <dbReference type="ARBA" id="ARBA00022989"/>
    </source>
</evidence>
<keyword evidence="7 9" id="KW-0472">Membrane</keyword>
<keyword evidence="12" id="KW-1185">Reference proteome</keyword>
<evidence type="ECO:0000256" key="7">
    <source>
        <dbReference type="ARBA" id="ARBA00023136"/>
    </source>
</evidence>
<evidence type="ECO:0000256" key="3">
    <source>
        <dbReference type="ARBA" id="ARBA00022787"/>
    </source>
</evidence>